<evidence type="ECO:0000313" key="2">
    <source>
        <dbReference type="EMBL" id="KAJ5104965.1"/>
    </source>
</evidence>
<dbReference type="Proteomes" id="UP001141434">
    <property type="component" value="Unassembled WGS sequence"/>
</dbReference>
<gene>
    <name evidence="2" type="ORF">NUU61_002312</name>
</gene>
<dbReference type="PANTHER" id="PTHR36124:SF4">
    <property type="entry name" value="ER-BOUND OXYGENASE MPAB_MPAB'_RUBBER OXYGENASE CATALYTIC DOMAIN-CONTAINING PROTEIN"/>
    <property type="match status" value="1"/>
</dbReference>
<organism evidence="2 3">
    <name type="scientific">Penicillium alfredii</name>
    <dbReference type="NCBI Taxonomy" id="1506179"/>
    <lineage>
        <taxon>Eukaryota</taxon>
        <taxon>Fungi</taxon>
        <taxon>Dikarya</taxon>
        <taxon>Ascomycota</taxon>
        <taxon>Pezizomycotina</taxon>
        <taxon>Eurotiomycetes</taxon>
        <taxon>Eurotiomycetidae</taxon>
        <taxon>Eurotiales</taxon>
        <taxon>Aspergillaceae</taxon>
        <taxon>Penicillium</taxon>
    </lineage>
</organism>
<dbReference type="GO" id="GO:0016491">
    <property type="term" value="F:oxidoreductase activity"/>
    <property type="evidence" value="ECO:0007669"/>
    <property type="project" value="InterPro"/>
</dbReference>
<proteinExistence type="predicted"/>
<dbReference type="PANTHER" id="PTHR36124">
    <property type="match status" value="1"/>
</dbReference>
<reference evidence="2" key="1">
    <citation type="submission" date="2022-11" db="EMBL/GenBank/DDBJ databases">
        <authorList>
            <person name="Petersen C."/>
        </authorList>
    </citation>
    <scope>NUCLEOTIDE SEQUENCE</scope>
    <source>
        <strain evidence="2">IBT 34128</strain>
    </source>
</reference>
<name>A0A9W9FRB4_9EURO</name>
<keyword evidence="1" id="KW-0812">Transmembrane</keyword>
<dbReference type="AlphaFoldDB" id="A0A9W9FRB4"/>
<reference evidence="2" key="2">
    <citation type="journal article" date="2023" name="IMA Fungus">
        <title>Comparative genomic study of the Penicillium genus elucidates a diverse pangenome and 15 lateral gene transfer events.</title>
        <authorList>
            <person name="Petersen C."/>
            <person name="Sorensen T."/>
            <person name="Nielsen M.R."/>
            <person name="Sondergaard T.E."/>
            <person name="Sorensen J.L."/>
            <person name="Fitzpatrick D.A."/>
            <person name="Frisvad J.C."/>
            <person name="Nielsen K.L."/>
        </authorList>
    </citation>
    <scope>NUCLEOTIDE SEQUENCE</scope>
    <source>
        <strain evidence="2">IBT 34128</strain>
    </source>
</reference>
<keyword evidence="3" id="KW-1185">Reference proteome</keyword>
<keyword evidence="1" id="KW-0472">Membrane</keyword>
<dbReference type="EMBL" id="JAPMSZ010000004">
    <property type="protein sequence ID" value="KAJ5104965.1"/>
    <property type="molecule type" value="Genomic_DNA"/>
</dbReference>
<keyword evidence="1" id="KW-1133">Transmembrane helix</keyword>
<evidence type="ECO:0000256" key="1">
    <source>
        <dbReference type="SAM" id="Phobius"/>
    </source>
</evidence>
<dbReference type="InterPro" id="IPR046366">
    <property type="entry name" value="MPAB"/>
</dbReference>
<dbReference type="RefSeq" id="XP_056513961.1">
    <property type="nucleotide sequence ID" value="XM_056652894.1"/>
</dbReference>
<evidence type="ECO:0000313" key="3">
    <source>
        <dbReference type="Proteomes" id="UP001141434"/>
    </source>
</evidence>
<comment type="caution">
    <text evidence="2">The sequence shown here is derived from an EMBL/GenBank/DDBJ whole genome shotgun (WGS) entry which is preliminary data.</text>
</comment>
<dbReference type="GeneID" id="81392062"/>
<evidence type="ECO:0008006" key="4">
    <source>
        <dbReference type="Google" id="ProtNLM"/>
    </source>
</evidence>
<feature type="transmembrane region" description="Helical" evidence="1">
    <location>
        <begin position="12"/>
        <end position="30"/>
    </location>
</feature>
<accession>A0A9W9FRB4</accession>
<dbReference type="OrthoDB" id="545169at2759"/>
<sequence length="413" mass="46224">MDLTSLNIPYGRLSIAATILGLYMLLVQYLRFQRCEKAKSQFTDTGRPLSSMTVKEAHQIVRDLRELEFPYTMHNAMKVSLLKTGSIPTMTRLFVATGQLNEKNASKRAADTEVVLNEVHDREPGSDAHLLGIARMNYLHARYRKVGKILNEDMLHTLGSAVVDIIRSVDGHEWRPLTTVEKCAIGVFHKALGDAMEIPFSLLPSHKTGWTDGGHFAREICEWTVRYEQAVAKPTDSTRVIGRRLLDLAKFNVPAPLKSLVGSVVVTKLDEHIRISMGFERPGYIVSSVAAGILALRKVLLRYLALPRPDSMRVHQLNRDPDAATGLWTVNFWIAHPWYVKPTLSHRWGLKALFVRLFGSGAVPAPDGQYRESGYDLWTIGPAAQEKRGRDEMEAIFAGLKGLNFAGQCPFHA</sequence>
<protein>
    <recommendedName>
        <fullName evidence="4">ER-bound oxygenase mpaB/mpaB'/Rubber oxygenase catalytic domain-containing protein</fullName>
    </recommendedName>
</protein>